<keyword evidence="1" id="KW-0472">Membrane</keyword>
<keyword evidence="1" id="KW-0812">Transmembrane</keyword>
<reference evidence="2 3" key="1">
    <citation type="journal article" date="2012" name="Int. J. Syst. Evol. Microbiol.">
        <title>Vibrio caribbeanicus sp. nov., isolated from the marine sponge Scleritoderma cyanea.</title>
        <authorList>
            <person name="Hoffmann M."/>
            <person name="Monday S.R."/>
            <person name="Allard M.W."/>
            <person name="Strain E.A."/>
            <person name="Whittaker P."/>
            <person name="Naum M."/>
            <person name="McCarthy P.J."/>
            <person name="Lopez J.V."/>
            <person name="Fischer M."/>
            <person name="Brown E.W."/>
        </authorList>
    </citation>
    <scope>NUCLEOTIDE SEQUENCE [LARGE SCALE GENOMIC DNA]</scope>
    <source>
        <strain evidence="3">DSMZ 21326</strain>
    </source>
</reference>
<evidence type="ECO:0008006" key="4">
    <source>
        <dbReference type="Google" id="ProtNLM"/>
    </source>
</evidence>
<proteinExistence type="predicted"/>
<accession>E8M235</accession>
<evidence type="ECO:0000313" key="3">
    <source>
        <dbReference type="Proteomes" id="UP000006228"/>
    </source>
</evidence>
<evidence type="ECO:0000313" key="2">
    <source>
        <dbReference type="EMBL" id="EGA71941.1"/>
    </source>
</evidence>
<sequence length="123" mass="14186">MNKLKSINPKRMGKERVKREYDLRVLNLVAESEYESRMAIWNGLEMTTDIANEMKDFIDQAFNKMQQDLKAARRELAVEYSEFATFANEEINYIKGNVADATAQYFWYGAIALMVVGTLAICI</sequence>
<dbReference type="EMBL" id="AEVT01000010">
    <property type="protein sequence ID" value="EGA71941.1"/>
    <property type="molecule type" value="Genomic_DNA"/>
</dbReference>
<comment type="caution">
    <text evidence="2">The sequence shown here is derived from an EMBL/GenBank/DDBJ whole genome shotgun (WGS) entry which is preliminary data.</text>
</comment>
<keyword evidence="1" id="KW-1133">Transmembrane helix</keyword>
<evidence type="ECO:0000256" key="1">
    <source>
        <dbReference type="SAM" id="Phobius"/>
    </source>
</evidence>
<dbReference type="Proteomes" id="UP000006228">
    <property type="component" value="Unassembled WGS sequence"/>
</dbReference>
<protein>
    <recommendedName>
        <fullName evidence="4">Thiamine-phosphate diphosphorylase</fullName>
    </recommendedName>
</protein>
<name>E8M235_PHOS4</name>
<feature type="transmembrane region" description="Helical" evidence="1">
    <location>
        <begin position="105"/>
        <end position="122"/>
    </location>
</feature>
<gene>
    <name evidence="2" type="ORF">VISI1226_14113</name>
</gene>
<dbReference type="AlphaFoldDB" id="E8M235"/>
<dbReference type="eggNOG" id="ENOG5031N4N">
    <property type="taxonomic scope" value="Bacteria"/>
</dbReference>
<organism evidence="2 3">
    <name type="scientific">Vibrio sinaloensis DSM 21326</name>
    <dbReference type="NCBI Taxonomy" id="945550"/>
    <lineage>
        <taxon>Bacteria</taxon>
        <taxon>Pseudomonadati</taxon>
        <taxon>Pseudomonadota</taxon>
        <taxon>Gammaproteobacteria</taxon>
        <taxon>Vibrionales</taxon>
        <taxon>Vibrionaceae</taxon>
        <taxon>Vibrio</taxon>
        <taxon>Vibrio oreintalis group</taxon>
    </lineage>
</organism>